<dbReference type="InterPro" id="IPR035920">
    <property type="entry name" value="YhbY-like_sf"/>
</dbReference>
<dbReference type="Pfam" id="PF01985">
    <property type="entry name" value="CRS1_YhbY"/>
    <property type="match status" value="1"/>
</dbReference>
<accession>A0A7G9WDM4</accession>
<dbReference type="AlphaFoldDB" id="A0A7G9WDM4"/>
<dbReference type="InterPro" id="IPR001890">
    <property type="entry name" value="RNA-binding_CRM"/>
</dbReference>
<dbReference type="PROSITE" id="PS51295">
    <property type="entry name" value="CRM"/>
    <property type="match status" value="1"/>
</dbReference>
<dbReference type="SMART" id="SM01103">
    <property type="entry name" value="CRS1_YhbY"/>
    <property type="match status" value="1"/>
</dbReference>
<name>A0A7G9WDM4_9FIRM</name>
<protein>
    <submittedName>
        <fullName evidence="4">YhbY family RNA-binding protein</fullName>
    </submittedName>
</protein>
<dbReference type="EMBL" id="CP060696">
    <property type="protein sequence ID" value="QNO16786.1"/>
    <property type="molecule type" value="Genomic_DNA"/>
</dbReference>
<evidence type="ECO:0000256" key="1">
    <source>
        <dbReference type="ARBA" id="ARBA00022884"/>
    </source>
</evidence>
<organism evidence="4 5">
    <name type="scientific">Caproicibacterium amylolyticum</name>
    <dbReference type="NCBI Taxonomy" id="2766537"/>
    <lineage>
        <taxon>Bacteria</taxon>
        <taxon>Bacillati</taxon>
        <taxon>Bacillota</taxon>
        <taxon>Clostridia</taxon>
        <taxon>Eubacteriales</taxon>
        <taxon>Oscillospiraceae</taxon>
        <taxon>Caproicibacterium</taxon>
    </lineage>
</organism>
<evidence type="ECO:0000256" key="2">
    <source>
        <dbReference type="PROSITE-ProRule" id="PRU00626"/>
    </source>
</evidence>
<dbReference type="RefSeq" id="WP_212505853.1">
    <property type="nucleotide sequence ID" value="NZ_CP060696.1"/>
</dbReference>
<keyword evidence="5" id="KW-1185">Reference proteome</keyword>
<evidence type="ECO:0000313" key="5">
    <source>
        <dbReference type="Proteomes" id="UP000516046"/>
    </source>
</evidence>
<dbReference type="Proteomes" id="UP000516046">
    <property type="component" value="Chromosome"/>
</dbReference>
<gene>
    <name evidence="4" type="ORF">H6X83_07300</name>
</gene>
<reference evidence="4 5" key="1">
    <citation type="submission" date="2020-08" db="EMBL/GenBank/DDBJ databases">
        <authorList>
            <person name="Ren C."/>
            <person name="Gu Y."/>
            <person name="Xu Y."/>
        </authorList>
    </citation>
    <scope>NUCLEOTIDE SEQUENCE [LARGE SCALE GENOMIC DNA]</scope>
    <source>
        <strain evidence="4 5">LBM18003</strain>
    </source>
</reference>
<dbReference type="InterPro" id="IPR051925">
    <property type="entry name" value="RNA-binding_domain"/>
</dbReference>
<proteinExistence type="predicted"/>
<dbReference type="SUPFAM" id="SSF75471">
    <property type="entry name" value="YhbY-like"/>
    <property type="match status" value="1"/>
</dbReference>
<dbReference type="PANTHER" id="PTHR40065">
    <property type="entry name" value="RNA-BINDING PROTEIN YHBY"/>
    <property type="match status" value="1"/>
</dbReference>
<dbReference type="GO" id="GO:0003723">
    <property type="term" value="F:RNA binding"/>
    <property type="evidence" value="ECO:0007669"/>
    <property type="project" value="UniProtKB-UniRule"/>
</dbReference>
<evidence type="ECO:0000259" key="3">
    <source>
        <dbReference type="PROSITE" id="PS51295"/>
    </source>
</evidence>
<dbReference type="PANTHER" id="PTHR40065:SF3">
    <property type="entry name" value="RNA-BINDING PROTEIN YHBY"/>
    <property type="match status" value="1"/>
</dbReference>
<sequence>MLTSKQRAYLRSLANPLETILMVGKGGLSSDIVYQADAALEKRELIKGRVLPETCPVSSKEAAETLAGETHSEVVQVIGSRFILYRKNQKEPKITLPKAPKK</sequence>
<keyword evidence="1 2" id="KW-0694">RNA-binding</keyword>
<dbReference type="Gene3D" id="3.30.110.60">
    <property type="entry name" value="YhbY-like"/>
    <property type="match status" value="1"/>
</dbReference>
<evidence type="ECO:0000313" key="4">
    <source>
        <dbReference type="EMBL" id="QNO16786.1"/>
    </source>
</evidence>
<feature type="domain" description="CRM" evidence="3">
    <location>
        <begin position="1"/>
        <end position="97"/>
    </location>
</feature>
<dbReference type="KEGG" id="caml:H6X83_07300"/>